<sequence>MAMSVNSIWDLSLSIKGGYGSRSSTCCNQHLKTMQATCKVDFVKAPSLPLLCSRSLQKNVRQRIVPLATESNNAAVESNTEIETAAADQQLSSNVQPAINIAEESSPQLEKATTKRVPLTAREKLRAARVLSKYNESKPAKVEPKNRVLDALRESNKGKRPGLPEAPSDLLDDKKRGLPKQGLTFNFPGGSDLWFIAFSFVFISTVMFATTYIVWKVGAIHFNEY</sequence>
<organism evidence="1 2">
    <name type="scientific">Dioscorea alata</name>
    <name type="common">Purple yam</name>
    <dbReference type="NCBI Taxonomy" id="55571"/>
    <lineage>
        <taxon>Eukaryota</taxon>
        <taxon>Viridiplantae</taxon>
        <taxon>Streptophyta</taxon>
        <taxon>Embryophyta</taxon>
        <taxon>Tracheophyta</taxon>
        <taxon>Spermatophyta</taxon>
        <taxon>Magnoliopsida</taxon>
        <taxon>Liliopsida</taxon>
        <taxon>Dioscoreales</taxon>
        <taxon>Dioscoreaceae</taxon>
        <taxon>Dioscorea</taxon>
    </lineage>
</organism>
<evidence type="ECO:0000313" key="1">
    <source>
        <dbReference type="EMBL" id="KAH7677917.1"/>
    </source>
</evidence>
<keyword evidence="2" id="KW-1185">Reference proteome</keyword>
<reference evidence="2" key="1">
    <citation type="journal article" date="2022" name="Nat. Commun.">
        <title>Chromosome evolution and the genetic basis of agronomically important traits in greater yam.</title>
        <authorList>
            <person name="Bredeson J.V."/>
            <person name="Lyons J.B."/>
            <person name="Oniyinde I.O."/>
            <person name="Okereke N.R."/>
            <person name="Kolade O."/>
            <person name="Nnabue I."/>
            <person name="Nwadili C.O."/>
            <person name="Hribova E."/>
            <person name="Parker M."/>
            <person name="Nwogha J."/>
            <person name="Shu S."/>
            <person name="Carlson J."/>
            <person name="Kariba R."/>
            <person name="Muthemba S."/>
            <person name="Knop K."/>
            <person name="Barton G.J."/>
            <person name="Sherwood A.V."/>
            <person name="Lopez-Montes A."/>
            <person name="Asiedu R."/>
            <person name="Jamnadass R."/>
            <person name="Muchugi A."/>
            <person name="Goodstein D."/>
            <person name="Egesi C.N."/>
            <person name="Featherston J."/>
            <person name="Asfaw A."/>
            <person name="Simpson G.G."/>
            <person name="Dolezel J."/>
            <person name="Hendre P.S."/>
            <person name="Van Deynze A."/>
            <person name="Kumar P.L."/>
            <person name="Obidiegwu J.E."/>
            <person name="Bhattacharjee R."/>
            <person name="Rokhsar D.S."/>
        </authorList>
    </citation>
    <scope>NUCLEOTIDE SEQUENCE [LARGE SCALE GENOMIC DNA]</scope>
    <source>
        <strain evidence="2">cv. TDa95/00328</strain>
    </source>
</reference>
<dbReference type="Proteomes" id="UP000827976">
    <property type="component" value="Chromosome 7"/>
</dbReference>
<gene>
    <name evidence="1" type="ORF">IHE45_07G114600</name>
</gene>
<name>A0ACB7VU29_DIOAL</name>
<proteinExistence type="predicted"/>
<comment type="caution">
    <text evidence="1">The sequence shown here is derived from an EMBL/GenBank/DDBJ whole genome shotgun (WGS) entry which is preliminary data.</text>
</comment>
<evidence type="ECO:0000313" key="2">
    <source>
        <dbReference type="Proteomes" id="UP000827976"/>
    </source>
</evidence>
<dbReference type="EMBL" id="CM037017">
    <property type="protein sequence ID" value="KAH7677917.1"/>
    <property type="molecule type" value="Genomic_DNA"/>
</dbReference>
<protein>
    <submittedName>
        <fullName evidence="1">Uncharacterized protein</fullName>
    </submittedName>
</protein>
<accession>A0ACB7VU29</accession>